<proteinExistence type="inferred from homology"/>
<evidence type="ECO:0000256" key="6">
    <source>
        <dbReference type="ARBA" id="ARBA00022989"/>
    </source>
</evidence>
<organism evidence="12">
    <name type="scientific">Aceria tosichella</name>
    <name type="common">wheat curl mite</name>
    <dbReference type="NCBI Taxonomy" id="561515"/>
    <lineage>
        <taxon>Eukaryota</taxon>
        <taxon>Metazoa</taxon>
        <taxon>Ecdysozoa</taxon>
        <taxon>Arthropoda</taxon>
        <taxon>Chelicerata</taxon>
        <taxon>Arachnida</taxon>
        <taxon>Acari</taxon>
        <taxon>Acariformes</taxon>
        <taxon>Trombidiformes</taxon>
        <taxon>Prostigmata</taxon>
        <taxon>Eupodina</taxon>
        <taxon>Eriophyoidea</taxon>
        <taxon>Eriophyidae</taxon>
        <taxon>Eriophyinae</taxon>
        <taxon>Aceriini</taxon>
        <taxon>Aceria</taxon>
    </lineage>
</organism>
<comment type="similarity">
    <text evidence="10">Belongs to the ELO family.</text>
</comment>
<feature type="region of interest" description="Disordered" evidence="11">
    <location>
        <begin position="307"/>
        <end position="339"/>
    </location>
</feature>
<dbReference type="GO" id="GO:0009922">
    <property type="term" value="F:fatty acid elongase activity"/>
    <property type="evidence" value="ECO:0007669"/>
    <property type="project" value="UniProtKB-EC"/>
</dbReference>
<reference evidence="12" key="1">
    <citation type="submission" date="2018-10" db="EMBL/GenBank/DDBJ databases">
        <title>Transcriptome assembly of Aceria tosichella (Wheat curl mite) Type 2.</title>
        <authorList>
            <person name="Scully E.D."/>
            <person name="Geib S.M."/>
            <person name="Palmer N.A."/>
            <person name="Gupta A.K."/>
            <person name="Sarath G."/>
            <person name="Tatineni S."/>
        </authorList>
    </citation>
    <scope>NUCLEOTIDE SEQUENCE</scope>
    <source>
        <strain evidence="12">LincolnNE</strain>
    </source>
</reference>
<feature type="transmembrane region" description="Helical" evidence="10">
    <location>
        <begin position="114"/>
        <end position="137"/>
    </location>
</feature>
<name>A0A6G1SB56_9ACAR</name>
<evidence type="ECO:0000256" key="7">
    <source>
        <dbReference type="ARBA" id="ARBA00023098"/>
    </source>
</evidence>
<keyword evidence="8 10" id="KW-0472">Membrane</keyword>
<evidence type="ECO:0000256" key="9">
    <source>
        <dbReference type="ARBA" id="ARBA00023160"/>
    </source>
</evidence>
<keyword evidence="4 10" id="KW-0812">Transmembrane</keyword>
<dbReference type="PANTHER" id="PTHR11157:SF21">
    <property type="entry name" value="ELONGATION OF VERY LONG CHAIN FATTY ACIDS PROTEIN"/>
    <property type="match status" value="1"/>
</dbReference>
<evidence type="ECO:0000256" key="1">
    <source>
        <dbReference type="ARBA" id="ARBA00004141"/>
    </source>
</evidence>
<evidence type="ECO:0000313" key="12">
    <source>
        <dbReference type="EMBL" id="MDE47756.1"/>
    </source>
</evidence>
<dbReference type="EMBL" id="GGYP01002985">
    <property type="protein sequence ID" value="MDE47756.1"/>
    <property type="molecule type" value="Transcribed_RNA"/>
</dbReference>
<accession>A0A6G1SB56</accession>
<keyword evidence="7 10" id="KW-0443">Lipid metabolism</keyword>
<evidence type="ECO:0000256" key="11">
    <source>
        <dbReference type="SAM" id="MobiDB-lite"/>
    </source>
</evidence>
<keyword evidence="3 10" id="KW-0808">Transferase</keyword>
<dbReference type="EC" id="2.3.1.199" evidence="10"/>
<feature type="transmembrane region" description="Helical" evidence="10">
    <location>
        <begin position="149"/>
        <end position="166"/>
    </location>
</feature>
<keyword evidence="6 10" id="KW-1133">Transmembrane helix</keyword>
<dbReference type="AlphaFoldDB" id="A0A6G1SB56"/>
<feature type="transmembrane region" description="Helical" evidence="10">
    <location>
        <begin position="172"/>
        <end position="194"/>
    </location>
</feature>
<feature type="transmembrane region" description="Helical" evidence="10">
    <location>
        <begin position="236"/>
        <end position="257"/>
    </location>
</feature>
<dbReference type="PANTHER" id="PTHR11157">
    <property type="entry name" value="FATTY ACID ACYL TRANSFERASE-RELATED"/>
    <property type="match status" value="1"/>
</dbReference>
<comment type="catalytic activity">
    <reaction evidence="10">
        <text>a very-long-chain acyl-CoA + malonyl-CoA + H(+) = a very-long-chain 3-oxoacyl-CoA + CO2 + CoA</text>
        <dbReference type="Rhea" id="RHEA:32727"/>
        <dbReference type="ChEBI" id="CHEBI:15378"/>
        <dbReference type="ChEBI" id="CHEBI:16526"/>
        <dbReference type="ChEBI" id="CHEBI:57287"/>
        <dbReference type="ChEBI" id="CHEBI:57384"/>
        <dbReference type="ChEBI" id="CHEBI:90725"/>
        <dbReference type="ChEBI" id="CHEBI:90736"/>
        <dbReference type="EC" id="2.3.1.199"/>
    </reaction>
</comment>
<dbReference type="Pfam" id="PF01151">
    <property type="entry name" value="ELO"/>
    <property type="match status" value="1"/>
</dbReference>
<evidence type="ECO:0000256" key="10">
    <source>
        <dbReference type="RuleBase" id="RU361115"/>
    </source>
</evidence>
<evidence type="ECO:0000256" key="4">
    <source>
        <dbReference type="ARBA" id="ARBA00022692"/>
    </source>
</evidence>
<dbReference type="GO" id="GO:0005789">
    <property type="term" value="C:endoplasmic reticulum membrane"/>
    <property type="evidence" value="ECO:0007669"/>
    <property type="project" value="TreeGrafter"/>
</dbReference>
<dbReference type="GO" id="GO:0042761">
    <property type="term" value="P:very long-chain fatty acid biosynthetic process"/>
    <property type="evidence" value="ECO:0007669"/>
    <property type="project" value="TreeGrafter"/>
</dbReference>
<feature type="transmembrane region" description="Helical" evidence="10">
    <location>
        <begin position="73"/>
        <end position="94"/>
    </location>
</feature>
<comment type="subcellular location">
    <subcellularLocation>
        <location evidence="1">Membrane</location>
        <topology evidence="1">Multi-pass membrane protein</topology>
    </subcellularLocation>
</comment>
<dbReference type="GO" id="GO:0019367">
    <property type="term" value="P:fatty acid elongation, saturated fatty acid"/>
    <property type="evidence" value="ECO:0007669"/>
    <property type="project" value="TreeGrafter"/>
</dbReference>
<evidence type="ECO:0000256" key="8">
    <source>
        <dbReference type="ARBA" id="ARBA00023136"/>
    </source>
</evidence>
<dbReference type="GO" id="GO:0030148">
    <property type="term" value="P:sphingolipid biosynthetic process"/>
    <property type="evidence" value="ECO:0007669"/>
    <property type="project" value="TreeGrafter"/>
</dbReference>
<evidence type="ECO:0000256" key="2">
    <source>
        <dbReference type="ARBA" id="ARBA00022516"/>
    </source>
</evidence>
<dbReference type="GO" id="GO:0034626">
    <property type="term" value="P:fatty acid elongation, polyunsaturated fatty acid"/>
    <property type="evidence" value="ECO:0007669"/>
    <property type="project" value="TreeGrafter"/>
</dbReference>
<dbReference type="GO" id="GO:0034625">
    <property type="term" value="P:fatty acid elongation, monounsaturated fatty acid"/>
    <property type="evidence" value="ECO:0007669"/>
    <property type="project" value="TreeGrafter"/>
</dbReference>
<sequence>MASSTMDTIKYYSSDFFDQYGDPRVANYPLMKTPWPIVAMCISYLWFVKIIGPALMRDRKPYELFTFIRVYNLAMVAWNAFGFIMACRLLNYGLDTFGCQPINVEDRGWKAQRIILYGYIFLLSRVIEFIDTICFVLRKKNRQISGFHVFHHFSVPIAVWFFVKFAPGGNSAIFPFLNTIIHTIMYSYYFLATFKSARPYLGWKKFLTQFQIVQFIIMILHSTQPLFIPGCQFPRTFLYINIFFSIVFIYLFTRFYIDNYGKQTVRVAQTVGRRISQQINHGVRRLSQIGTHHHMTMAGENSNIYQQQHASNDHHPNRKSSNQAANGMAASSVAHNKQD</sequence>
<keyword evidence="5 10" id="KW-0276">Fatty acid metabolism</keyword>
<evidence type="ECO:0000256" key="5">
    <source>
        <dbReference type="ARBA" id="ARBA00022832"/>
    </source>
</evidence>
<evidence type="ECO:0000256" key="3">
    <source>
        <dbReference type="ARBA" id="ARBA00022679"/>
    </source>
</evidence>
<feature type="transmembrane region" description="Helical" evidence="10">
    <location>
        <begin position="206"/>
        <end position="224"/>
    </location>
</feature>
<keyword evidence="9 10" id="KW-0275">Fatty acid biosynthesis</keyword>
<keyword evidence="2 10" id="KW-0444">Lipid biosynthesis</keyword>
<feature type="transmembrane region" description="Helical" evidence="10">
    <location>
        <begin position="33"/>
        <end position="52"/>
    </location>
</feature>
<protein>
    <recommendedName>
        <fullName evidence="10">Elongation of very long chain fatty acids protein</fullName>
        <ecNumber evidence="10">2.3.1.199</ecNumber>
    </recommendedName>
    <alternativeName>
        <fullName evidence="10">Very-long-chain 3-oxoacyl-CoA synthase</fullName>
    </alternativeName>
</protein>
<gene>
    <name evidence="12" type="ORF">g.18332</name>
</gene>
<dbReference type="InterPro" id="IPR002076">
    <property type="entry name" value="ELO_fam"/>
</dbReference>